<evidence type="ECO:0000256" key="4">
    <source>
        <dbReference type="ARBA" id="ARBA00043988"/>
    </source>
</evidence>
<dbReference type="RefSeq" id="WP_090251904.1">
    <property type="nucleotide sequence ID" value="NZ_FMTL01000002.1"/>
</dbReference>
<accession>A0AB37ZA51</accession>
<dbReference type="GO" id="GO:0008168">
    <property type="term" value="F:methyltransferase activity"/>
    <property type="evidence" value="ECO:0007669"/>
    <property type="project" value="UniProtKB-KW"/>
</dbReference>
<dbReference type="AlphaFoldDB" id="A0AB37ZA51"/>
<dbReference type="SUPFAM" id="SSF53335">
    <property type="entry name" value="S-adenosyl-L-methionine-dependent methyltransferases"/>
    <property type="match status" value="1"/>
</dbReference>
<gene>
    <name evidence="5" type="ORF">SAMN05216370_2163</name>
</gene>
<comment type="similarity">
    <text evidence="4">Belongs to the methyltransferase superfamily. METTL23 family.</text>
</comment>
<dbReference type="Proteomes" id="UP000242418">
    <property type="component" value="Unassembled WGS sequence"/>
</dbReference>
<keyword evidence="3" id="KW-0949">S-adenosyl-L-methionine</keyword>
<dbReference type="EMBL" id="FMTL01000002">
    <property type="protein sequence ID" value="SCW61456.1"/>
    <property type="molecule type" value="Genomic_DNA"/>
</dbReference>
<dbReference type="InterPro" id="IPR029063">
    <property type="entry name" value="SAM-dependent_MTases_sf"/>
</dbReference>
<dbReference type="PANTHER" id="PTHR14614:SF164">
    <property type="entry name" value="HISTONE-ARGININE METHYLTRANSFERASE METTL23"/>
    <property type="match status" value="1"/>
</dbReference>
<dbReference type="GO" id="GO:0005737">
    <property type="term" value="C:cytoplasm"/>
    <property type="evidence" value="ECO:0007669"/>
    <property type="project" value="TreeGrafter"/>
</dbReference>
<reference evidence="5 6" key="1">
    <citation type="submission" date="2016-10" db="EMBL/GenBank/DDBJ databases">
        <authorList>
            <person name="Varghese N."/>
            <person name="Submissions S."/>
        </authorList>
    </citation>
    <scope>NUCLEOTIDE SEQUENCE [LARGE SCALE GENOMIC DNA]</scope>
    <source>
        <strain evidence="5 6">DSM 17833</strain>
    </source>
</reference>
<dbReference type="GO" id="GO:0032259">
    <property type="term" value="P:methylation"/>
    <property type="evidence" value="ECO:0007669"/>
    <property type="project" value="UniProtKB-KW"/>
</dbReference>
<comment type="caution">
    <text evidence="5">The sequence shown here is derived from an EMBL/GenBank/DDBJ whole genome shotgun (WGS) entry which is preliminary data.</text>
</comment>
<keyword evidence="2" id="KW-0808">Transferase</keyword>
<evidence type="ECO:0000256" key="3">
    <source>
        <dbReference type="ARBA" id="ARBA00022691"/>
    </source>
</evidence>
<sequence>MPSAPASYRIKYSTLSIGLEDFHLCSLRDKQQFADLDGLAEKAGISSATWSLFGQLWPAGEVLAQTLSGMSVDGLRILELGCGLGLTSLVLQRLGADITASDYHPLAGEFLLRNAALNQLEPVPYQSCDWAEDYQQLGLFDLVIGSDLLYERDHPSLLAGFIDRHCNRHAAVLIVDPGRGNSARFSRHMLEHGYLQLADSLNLLDNPDAPFKGRILSYRR</sequence>
<dbReference type="PANTHER" id="PTHR14614">
    <property type="entry name" value="HEPATOCELLULAR CARCINOMA-ASSOCIATED ANTIGEN"/>
    <property type="match status" value="1"/>
</dbReference>
<evidence type="ECO:0000256" key="1">
    <source>
        <dbReference type="ARBA" id="ARBA00022603"/>
    </source>
</evidence>
<keyword evidence="1 5" id="KW-0489">Methyltransferase</keyword>
<dbReference type="InterPro" id="IPR019410">
    <property type="entry name" value="Methyltransf_16"/>
</dbReference>
<dbReference type="Pfam" id="PF10294">
    <property type="entry name" value="Methyltransf_16"/>
    <property type="match status" value="1"/>
</dbReference>
<keyword evidence="6" id="KW-1185">Reference proteome</keyword>
<evidence type="ECO:0000256" key="2">
    <source>
        <dbReference type="ARBA" id="ARBA00022679"/>
    </source>
</evidence>
<protein>
    <submittedName>
        <fullName evidence="5">Lysine methyltransferase</fullName>
    </submittedName>
</protein>
<dbReference type="Gene3D" id="3.40.50.150">
    <property type="entry name" value="Vaccinia Virus protein VP39"/>
    <property type="match status" value="1"/>
</dbReference>
<name>A0AB37ZA51_9PSED</name>
<dbReference type="CDD" id="cd02440">
    <property type="entry name" value="AdoMet_MTases"/>
    <property type="match status" value="1"/>
</dbReference>
<proteinExistence type="inferred from homology"/>
<evidence type="ECO:0000313" key="6">
    <source>
        <dbReference type="Proteomes" id="UP000242418"/>
    </source>
</evidence>
<organism evidence="5 6">
    <name type="scientific">Pseudomonas peli</name>
    <dbReference type="NCBI Taxonomy" id="592361"/>
    <lineage>
        <taxon>Bacteria</taxon>
        <taxon>Pseudomonadati</taxon>
        <taxon>Pseudomonadota</taxon>
        <taxon>Gammaproteobacteria</taxon>
        <taxon>Pseudomonadales</taxon>
        <taxon>Pseudomonadaceae</taxon>
        <taxon>Pseudomonas</taxon>
    </lineage>
</organism>
<evidence type="ECO:0000313" key="5">
    <source>
        <dbReference type="EMBL" id="SCW61456.1"/>
    </source>
</evidence>